<evidence type="ECO:0000313" key="9">
    <source>
        <dbReference type="EMBL" id="PKR56102.1"/>
    </source>
</evidence>
<feature type="transmembrane region" description="Helical" evidence="7">
    <location>
        <begin position="136"/>
        <end position="158"/>
    </location>
</feature>
<sequence>MTVQNAPVDAGFDHNVASQAPQTGGTKAGPQPQKGSLDAKGSFAYRLVGMAAAMTTVTIWAAWIVSTRYSVTNNLGPVDIGLLRFAVPAIVLSPVWLKHGIWPRGLSPLTGLAMICGSGVLFFLVASTGMQYAPAAHVGALLPGAMPLWAAILGVLFFGERFSALRWAGYATIAIGILLMVAGLFTGHGQPGMWRGYAMFLSAACLWAGYTHAYHKSGMGPLHAAGFIGLWSFVVLAVVAAIRGTALLDVPLADAGLQLLTQGVLSGFGAIICYGIAVRRIGSTRASAFAALAPAFAALGGKWVLGEDLSILAIIAVILVMAGVVLAALATDRVKN</sequence>
<dbReference type="InterPro" id="IPR000620">
    <property type="entry name" value="EamA_dom"/>
</dbReference>
<dbReference type="GO" id="GO:0016020">
    <property type="term" value="C:membrane"/>
    <property type="evidence" value="ECO:0007669"/>
    <property type="project" value="UniProtKB-SubCell"/>
</dbReference>
<accession>A0A2N3KZV9</accession>
<evidence type="ECO:0000256" key="4">
    <source>
        <dbReference type="ARBA" id="ARBA00022989"/>
    </source>
</evidence>
<feature type="transmembrane region" description="Helical" evidence="7">
    <location>
        <begin position="43"/>
        <end position="66"/>
    </location>
</feature>
<dbReference type="Proteomes" id="UP000233597">
    <property type="component" value="Unassembled WGS sequence"/>
</dbReference>
<evidence type="ECO:0000256" key="5">
    <source>
        <dbReference type="ARBA" id="ARBA00023136"/>
    </source>
</evidence>
<feature type="transmembrane region" description="Helical" evidence="7">
    <location>
        <begin position="167"/>
        <end position="186"/>
    </location>
</feature>
<evidence type="ECO:0000256" key="2">
    <source>
        <dbReference type="ARBA" id="ARBA00007362"/>
    </source>
</evidence>
<gene>
    <name evidence="9" type="ORF">COO20_02545</name>
</gene>
<feature type="domain" description="EamA" evidence="8">
    <location>
        <begin position="195"/>
        <end position="327"/>
    </location>
</feature>
<dbReference type="SUPFAM" id="SSF103481">
    <property type="entry name" value="Multidrug resistance efflux transporter EmrE"/>
    <property type="match status" value="2"/>
</dbReference>
<dbReference type="EMBL" id="NWTK01000001">
    <property type="protein sequence ID" value="PKR56102.1"/>
    <property type="molecule type" value="Genomic_DNA"/>
</dbReference>
<name>A0A2N3KZV9_9PROT</name>
<keyword evidence="4 7" id="KW-1133">Transmembrane helix</keyword>
<feature type="transmembrane region" description="Helical" evidence="7">
    <location>
        <begin position="311"/>
        <end position="330"/>
    </location>
</feature>
<dbReference type="OrthoDB" id="7743310at2"/>
<evidence type="ECO:0000256" key="7">
    <source>
        <dbReference type="SAM" id="Phobius"/>
    </source>
</evidence>
<feature type="region of interest" description="Disordered" evidence="6">
    <location>
        <begin position="14"/>
        <end position="35"/>
    </location>
</feature>
<reference evidence="9 10" key="1">
    <citation type="submission" date="2017-09" db="EMBL/GenBank/DDBJ databases">
        <title>Biodiversity and function of Thalassospira species in the particle-attached aromatic-hydrocarbon-degrading consortia from the surface seawater of the South China Sea.</title>
        <authorList>
            <person name="Dong C."/>
            <person name="Liu R."/>
            <person name="Shao Z."/>
        </authorList>
    </citation>
    <scope>NUCLEOTIDE SEQUENCE [LARGE SCALE GENOMIC DNA]</scope>
    <source>
        <strain evidence="9 10">CSC1P2</strain>
    </source>
</reference>
<proteinExistence type="inferred from homology"/>
<comment type="caution">
    <text evidence="9">The sequence shown here is derived from an EMBL/GenBank/DDBJ whole genome shotgun (WGS) entry which is preliminary data.</text>
</comment>
<feature type="transmembrane region" description="Helical" evidence="7">
    <location>
        <begin position="255"/>
        <end position="276"/>
    </location>
</feature>
<dbReference type="PANTHER" id="PTHR32322:SF2">
    <property type="entry name" value="EAMA DOMAIN-CONTAINING PROTEIN"/>
    <property type="match status" value="1"/>
</dbReference>
<dbReference type="Pfam" id="PF00892">
    <property type="entry name" value="EamA"/>
    <property type="match status" value="2"/>
</dbReference>
<comment type="subcellular location">
    <subcellularLocation>
        <location evidence="1">Membrane</location>
        <topology evidence="1">Multi-pass membrane protein</topology>
    </subcellularLocation>
</comment>
<feature type="transmembrane region" description="Helical" evidence="7">
    <location>
        <begin position="78"/>
        <end position="97"/>
    </location>
</feature>
<evidence type="ECO:0000256" key="6">
    <source>
        <dbReference type="SAM" id="MobiDB-lite"/>
    </source>
</evidence>
<keyword evidence="5 7" id="KW-0472">Membrane</keyword>
<feature type="transmembrane region" description="Helical" evidence="7">
    <location>
        <begin position="192"/>
        <end position="210"/>
    </location>
</feature>
<evidence type="ECO:0000256" key="3">
    <source>
        <dbReference type="ARBA" id="ARBA00022692"/>
    </source>
</evidence>
<keyword evidence="3 7" id="KW-0812">Transmembrane</keyword>
<feature type="transmembrane region" description="Helical" evidence="7">
    <location>
        <begin position="222"/>
        <end position="243"/>
    </location>
</feature>
<comment type="similarity">
    <text evidence="2">Belongs to the EamA transporter family.</text>
</comment>
<evidence type="ECO:0000313" key="10">
    <source>
        <dbReference type="Proteomes" id="UP000233597"/>
    </source>
</evidence>
<organism evidence="9 10">
    <name type="scientific">Thalassospira marina</name>
    <dbReference type="NCBI Taxonomy" id="2048283"/>
    <lineage>
        <taxon>Bacteria</taxon>
        <taxon>Pseudomonadati</taxon>
        <taxon>Pseudomonadota</taxon>
        <taxon>Alphaproteobacteria</taxon>
        <taxon>Rhodospirillales</taxon>
        <taxon>Thalassospiraceae</taxon>
        <taxon>Thalassospira</taxon>
    </lineage>
</organism>
<feature type="compositionally biased region" description="Polar residues" evidence="6">
    <location>
        <begin position="16"/>
        <end position="25"/>
    </location>
</feature>
<feature type="transmembrane region" description="Helical" evidence="7">
    <location>
        <begin position="109"/>
        <end position="130"/>
    </location>
</feature>
<dbReference type="InterPro" id="IPR037185">
    <property type="entry name" value="EmrE-like"/>
</dbReference>
<dbReference type="PANTHER" id="PTHR32322">
    <property type="entry name" value="INNER MEMBRANE TRANSPORTER"/>
    <property type="match status" value="1"/>
</dbReference>
<dbReference type="InterPro" id="IPR050638">
    <property type="entry name" value="AA-Vitamin_Transporters"/>
</dbReference>
<feature type="transmembrane region" description="Helical" evidence="7">
    <location>
        <begin position="288"/>
        <end position="305"/>
    </location>
</feature>
<dbReference type="Gene3D" id="1.10.3730.20">
    <property type="match status" value="2"/>
</dbReference>
<protein>
    <submittedName>
        <fullName evidence="9">EamA family transporter</fullName>
    </submittedName>
</protein>
<feature type="domain" description="EamA" evidence="8">
    <location>
        <begin position="49"/>
        <end position="181"/>
    </location>
</feature>
<dbReference type="RefSeq" id="WP_101264091.1">
    <property type="nucleotide sequence ID" value="NZ_NWTK01000001.1"/>
</dbReference>
<evidence type="ECO:0000259" key="8">
    <source>
        <dbReference type="Pfam" id="PF00892"/>
    </source>
</evidence>
<evidence type="ECO:0000256" key="1">
    <source>
        <dbReference type="ARBA" id="ARBA00004141"/>
    </source>
</evidence>
<dbReference type="AlphaFoldDB" id="A0A2N3KZV9"/>